<dbReference type="PANTHER" id="PTHR38597">
    <property type="entry name" value="BLL3834 PROTEIN"/>
    <property type="match status" value="1"/>
</dbReference>
<organism evidence="1 2">
    <name type="scientific">Candidatus Parvarchaeum acidiphilum ARMAN-4</name>
    <dbReference type="NCBI Taxonomy" id="662760"/>
    <lineage>
        <taxon>Archaea</taxon>
        <taxon>Candidatus Parvarchaeota</taxon>
        <taxon>Candidatus Parvarchaeum</taxon>
    </lineage>
</organism>
<dbReference type="Proteomes" id="UP000009375">
    <property type="component" value="Unassembled WGS sequence"/>
</dbReference>
<dbReference type="InterPro" id="IPR008482">
    <property type="entry name" value="DUF763"/>
</dbReference>
<dbReference type="PANTHER" id="PTHR38597:SF1">
    <property type="entry name" value="BLL3834 PROTEIN"/>
    <property type="match status" value="1"/>
</dbReference>
<reference evidence="1 2" key="1">
    <citation type="journal article" date="2010" name="Proc. Natl. Acad. Sci. U.S.A.">
        <title>Enigmatic, ultrasmall, uncultivated Archaea.</title>
        <authorList>
            <person name="Baker B.J."/>
            <person name="Comolli L.R."/>
            <person name="Dick G.J."/>
            <person name="Hauser L.J."/>
            <person name="Hyatt D."/>
            <person name="Dill B.D."/>
            <person name="Land M.L."/>
            <person name="Verberkmoes N.C."/>
            <person name="Hettich R.L."/>
            <person name="Banfield J.F."/>
        </authorList>
    </citation>
    <scope>NUCLEOTIDE SEQUENCE [LARGE SCALE GENOMIC DNA]</scope>
</reference>
<accession>D2EFV0</accession>
<sequence>MTGVADLPLHYGHVPDYLLKTMRGMCDAIIHTMLYEYGEDKLLERLSNPMWFQALNNAIGMDWDSSGSTTVLLSILKQVIKPKEGLAVFGGKGRASLSVKDELGSATLFDIEADKLLEYSSLSAKVDSVLLQDGYNLYIHYMLVSKTGRWLVIQQGMNPYTKYARRYHLLDVENFECAPNSAISGIKGTTINLIDKGIEKTRKVVLEEVNGNKNKIIRDYSKAFNILKGNNTLELFEKNAAISGFDRTKRIEYYRPISIQKLKRNLEKIKNDSFSSLSDSLLGGLTASTARAMFLVADLIYNEPPSFLDPVNYSYDPFKYAFAIGGKDGVPYSVNRKVAEEVIESMKQIVINSKIEDKSKKRSIYKVDRLHRFLNI</sequence>
<gene>
    <name evidence="1" type="ORF">BJBARM4_0628</name>
</gene>
<dbReference type="Pfam" id="PF05559">
    <property type="entry name" value="DUF763"/>
    <property type="match status" value="1"/>
</dbReference>
<proteinExistence type="predicted"/>
<evidence type="ECO:0000313" key="2">
    <source>
        <dbReference type="Proteomes" id="UP000009375"/>
    </source>
</evidence>
<dbReference type="EMBL" id="GG730049">
    <property type="protein sequence ID" value="EEZ92793.1"/>
    <property type="molecule type" value="Genomic_DNA"/>
</dbReference>
<evidence type="ECO:0008006" key="3">
    <source>
        <dbReference type="Google" id="ProtNLM"/>
    </source>
</evidence>
<evidence type="ECO:0000313" key="1">
    <source>
        <dbReference type="EMBL" id="EEZ92793.1"/>
    </source>
</evidence>
<dbReference type="AlphaFoldDB" id="D2EFV0"/>
<protein>
    <recommendedName>
        <fullName evidence="3">DUF763 domain-containing protein</fullName>
    </recommendedName>
</protein>
<name>D2EFV0_PARA4</name>